<evidence type="ECO:0000256" key="13">
    <source>
        <dbReference type="ARBA" id="ARBA00022842"/>
    </source>
</evidence>
<reference evidence="21 22" key="1">
    <citation type="submission" date="2014-04" db="EMBL/GenBank/DDBJ databases">
        <title>Draft genome sequence of Bacillus azotoformans MEV2011, a (co-) denitrifying strain unable to grow in the presence of oxygen.</title>
        <authorList>
            <person name="Nielsen M."/>
            <person name="Schreiber L."/>
            <person name="Finster K."/>
            <person name="Schramm A."/>
        </authorList>
    </citation>
    <scope>NUCLEOTIDE SEQUENCE [LARGE SCALE GENOMIC DNA]</scope>
    <source>
        <strain evidence="21 22">MEV2011</strain>
    </source>
</reference>
<dbReference type="PIRSF" id="PIRSF001563">
    <property type="entry name" value="Folylpolyglu_synth"/>
    <property type="match status" value="1"/>
</dbReference>
<evidence type="ECO:0000256" key="8">
    <source>
        <dbReference type="ARBA" id="ARBA00019357"/>
    </source>
</evidence>
<evidence type="ECO:0000256" key="14">
    <source>
        <dbReference type="ARBA" id="ARBA00022909"/>
    </source>
</evidence>
<dbReference type="InterPro" id="IPR004101">
    <property type="entry name" value="Mur_ligase_C"/>
</dbReference>
<keyword evidence="14" id="KW-0289">Folate biosynthesis</keyword>
<comment type="pathway">
    <text evidence="3">Cofactor biosynthesis; tetrahydrofolylpolyglutamate biosynthesis.</text>
</comment>
<comment type="subunit">
    <text evidence="5">Monomer.</text>
</comment>
<evidence type="ECO:0000256" key="3">
    <source>
        <dbReference type="ARBA" id="ARBA00005150"/>
    </source>
</evidence>
<dbReference type="EC" id="6.3.2.17" evidence="7"/>
<dbReference type="PATRIC" id="fig|1348973.3.peg.1207"/>
<accession>A0A072NQD9</accession>
<keyword evidence="11 18" id="KW-0547">Nucleotide-binding</keyword>
<feature type="domain" description="Mur ligase central" evidence="20">
    <location>
        <begin position="152"/>
        <end position="275"/>
    </location>
</feature>
<evidence type="ECO:0000256" key="17">
    <source>
        <dbReference type="ARBA" id="ARBA00049161"/>
    </source>
</evidence>
<dbReference type="GO" id="GO:0005524">
    <property type="term" value="F:ATP binding"/>
    <property type="evidence" value="ECO:0007669"/>
    <property type="project" value="UniProtKB-KW"/>
</dbReference>
<name>A0A072NQD9_SCHAZ</name>
<keyword evidence="12 18" id="KW-0067">ATP-binding</keyword>
<dbReference type="GO" id="GO:0004326">
    <property type="term" value="F:tetrahydrofolylpolyglutamate synthase activity"/>
    <property type="evidence" value="ECO:0007669"/>
    <property type="project" value="UniProtKB-EC"/>
</dbReference>
<comment type="catalytic activity">
    <reaction evidence="17">
        <text>7,8-dihydropteroate + L-glutamate + ATP = 7,8-dihydrofolate + ADP + phosphate + H(+)</text>
        <dbReference type="Rhea" id="RHEA:23584"/>
        <dbReference type="ChEBI" id="CHEBI:15378"/>
        <dbReference type="ChEBI" id="CHEBI:17839"/>
        <dbReference type="ChEBI" id="CHEBI:29985"/>
        <dbReference type="ChEBI" id="CHEBI:30616"/>
        <dbReference type="ChEBI" id="CHEBI:43474"/>
        <dbReference type="ChEBI" id="CHEBI:57451"/>
        <dbReference type="ChEBI" id="CHEBI:456216"/>
        <dbReference type="EC" id="6.3.2.12"/>
    </reaction>
</comment>
<evidence type="ECO:0000256" key="18">
    <source>
        <dbReference type="PIRNR" id="PIRNR001563"/>
    </source>
</evidence>
<organism evidence="21 22">
    <name type="scientific">Schinkia azotoformans MEV2011</name>
    <dbReference type="NCBI Taxonomy" id="1348973"/>
    <lineage>
        <taxon>Bacteria</taxon>
        <taxon>Bacillati</taxon>
        <taxon>Bacillota</taxon>
        <taxon>Bacilli</taxon>
        <taxon>Bacillales</taxon>
        <taxon>Bacillaceae</taxon>
        <taxon>Calidifontibacillus/Schinkia group</taxon>
        <taxon>Schinkia</taxon>
    </lineage>
</organism>
<dbReference type="Pfam" id="PF08245">
    <property type="entry name" value="Mur_ligase_M"/>
    <property type="match status" value="1"/>
</dbReference>
<dbReference type="PROSITE" id="PS01012">
    <property type="entry name" value="FOLYLPOLYGLU_SYNT_2"/>
    <property type="match status" value="1"/>
</dbReference>
<dbReference type="PANTHER" id="PTHR11136">
    <property type="entry name" value="FOLYLPOLYGLUTAMATE SYNTHASE-RELATED"/>
    <property type="match status" value="1"/>
</dbReference>
<dbReference type="EMBL" id="JJRY01000003">
    <property type="protein sequence ID" value="KEF39467.1"/>
    <property type="molecule type" value="Genomic_DNA"/>
</dbReference>
<feature type="domain" description="Mur ligase C-terminal" evidence="19">
    <location>
        <begin position="303"/>
        <end position="422"/>
    </location>
</feature>
<dbReference type="GO" id="GO:0005737">
    <property type="term" value="C:cytoplasm"/>
    <property type="evidence" value="ECO:0007669"/>
    <property type="project" value="TreeGrafter"/>
</dbReference>
<dbReference type="InterPro" id="IPR036565">
    <property type="entry name" value="Mur-like_cat_sf"/>
</dbReference>
<dbReference type="PANTHER" id="PTHR11136:SF0">
    <property type="entry name" value="DIHYDROFOLATE SYNTHETASE-RELATED"/>
    <property type="match status" value="1"/>
</dbReference>
<dbReference type="FunFam" id="3.40.1190.10:FF:000004">
    <property type="entry name" value="Dihydrofolate synthase/folylpolyglutamate synthase"/>
    <property type="match status" value="1"/>
</dbReference>
<evidence type="ECO:0000256" key="7">
    <source>
        <dbReference type="ARBA" id="ARBA00013025"/>
    </source>
</evidence>
<evidence type="ECO:0000256" key="2">
    <source>
        <dbReference type="ARBA" id="ARBA00004799"/>
    </source>
</evidence>
<evidence type="ECO:0000259" key="19">
    <source>
        <dbReference type="Pfam" id="PF02875"/>
    </source>
</evidence>
<comment type="caution">
    <text evidence="21">The sequence shown here is derived from an EMBL/GenBank/DDBJ whole genome shotgun (WGS) entry which is preliminary data.</text>
</comment>
<protein>
    <recommendedName>
        <fullName evidence="8">Dihydrofolate synthase/folylpolyglutamate synthase</fullName>
        <ecNumber evidence="6">6.3.2.12</ecNumber>
        <ecNumber evidence="7">6.3.2.17</ecNumber>
    </recommendedName>
    <alternativeName>
        <fullName evidence="15">Tetrahydrofolylpolyglutamate synthase</fullName>
    </alternativeName>
</protein>
<dbReference type="GO" id="GO:0046656">
    <property type="term" value="P:folic acid biosynthetic process"/>
    <property type="evidence" value="ECO:0007669"/>
    <property type="project" value="UniProtKB-KW"/>
</dbReference>
<dbReference type="Gene3D" id="3.90.190.20">
    <property type="entry name" value="Mur ligase, C-terminal domain"/>
    <property type="match status" value="1"/>
</dbReference>
<dbReference type="GO" id="GO:0046872">
    <property type="term" value="F:metal ion binding"/>
    <property type="evidence" value="ECO:0007669"/>
    <property type="project" value="UniProtKB-KW"/>
</dbReference>
<dbReference type="InterPro" id="IPR001645">
    <property type="entry name" value="Folylpolyglutamate_synth"/>
</dbReference>
<dbReference type="SUPFAM" id="SSF53244">
    <property type="entry name" value="MurD-like peptide ligases, peptide-binding domain"/>
    <property type="match status" value="1"/>
</dbReference>
<dbReference type="SUPFAM" id="SSF53623">
    <property type="entry name" value="MurD-like peptide ligases, catalytic domain"/>
    <property type="match status" value="1"/>
</dbReference>
<dbReference type="AlphaFoldDB" id="A0A072NQD9"/>
<comment type="pathway">
    <text evidence="2">Cofactor biosynthesis; tetrahydrofolate biosynthesis; 7,8-dihydrofolate from 2-amino-4-hydroxy-6-hydroxymethyl-7,8-dihydropteridine diphosphate and 4-aminobenzoate: step 2/2.</text>
</comment>
<dbReference type="InterPro" id="IPR036615">
    <property type="entry name" value="Mur_ligase_C_dom_sf"/>
</dbReference>
<keyword evidence="9 18" id="KW-0436">Ligase</keyword>
<dbReference type="Proteomes" id="UP000027936">
    <property type="component" value="Unassembled WGS sequence"/>
</dbReference>
<comment type="catalytic activity">
    <reaction evidence="16">
        <text>(6S)-5,6,7,8-tetrahydrofolyl-(gamma-L-Glu)(n) + L-glutamate + ATP = (6S)-5,6,7,8-tetrahydrofolyl-(gamma-L-Glu)(n+1) + ADP + phosphate + H(+)</text>
        <dbReference type="Rhea" id="RHEA:10580"/>
        <dbReference type="Rhea" id="RHEA-COMP:14738"/>
        <dbReference type="Rhea" id="RHEA-COMP:14740"/>
        <dbReference type="ChEBI" id="CHEBI:15378"/>
        <dbReference type="ChEBI" id="CHEBI:29985"/>
        <dbReference type="ChEBI" id="CHEBI:30616"/>
        <dbReference type="ChEBI" id="CHEBI:43474"/>
        <dbReference type="ChEBI" id="CHEBI:141005"/>
        <dbReference type="ChEBI" id="CHEBI:456216"/>
        <dbReference type="EC" id="6.3.2.17"/>
    </reaction>
</comment>
<dbReference type="EC" id="6.3.2.12" evidence="6"/>
<evidence type="ECO:0000256" key="12">
    <source>
        <dbReference type="ARBA" id="ARBA00022840"/>
    </source>
</evidence>
<dbReference type="OrthoDB" id="9809356at2"/>
<evidence type="ECO:0000256" key="15">
    <source>
        <dbReference type="ARBA" id="ARBA00030592"/>
    </source>
</evidence>
<evidence type="ECO:0000256" key="1">
    <source>
        <dbReference type="ARBA" id="ARBA00001946"/>
    </source>
</evidence>
<evidence type="ECO:0000313" key="21">
    <source>
        <dbReference type="EMBL" id="KEF39467.1"/>
    </source>
</evidence>
<proteinExistence type="inferred from homology"/>
<evidence type="ECO:0000256" key="6">
    <source>
        <dbReference type="ARBA" id="ARBA00013023"/>
    </source>
</evidence>
<evidence type="ECO:0000256" key="16">
    <source>
        <dbReference type="ARBA" id="ARBA00047493"/>
    </source>
</evidence>
<dbReference type="GO" id="GO:0008841">
    <property type="term" value="F:dihydrofolate synthase activity"/>
    <property type="evidence" value="ECO:0007669"/>
    <property type="project" value="UniProtKB-EC"/>
</dbReference>
<evidence type="ECO:0000256" key="5">
    <source>
        <dbReference type="ARBA" id="ARBA00011245"/>
    </source>
</evidence>
<evidence type="ECO:0000256" key="11">
    <source>
        <dbReference type="ARBA" id="ARBA00022741"/>
    </source>
</evidence>
<dbReference type="NCBIfam" id="TIGR01499">
    <property type="entry name" value="folC"/>
    <property type="match status" value="1"/>
</dbReference>
<evidence type="ECO:0000256" key="4">
    <source>
        <dbReference type="ARBA" id="ARBA00008276"/>
    </source>
</evidence>
<evidence type="ECO:0000313" key="22">
    <source>
        <dbReference type="Proteomes" id="UP000027936"/>
    </source>
</evidence>
<sequence>MTIQTEFNEALHWLNSRTTFGIKPGLERMNFMLEKLGHPERRLKAVHVAGTNGKGSTVSFMRHILQEAGYVVGTFTSPYIESFNERISVDGVPISDEDFVELVKRIKPIVETCEATEYGAPTEFEVLTVIALEYFARVAVPYISLIETGLGGRLDSTNVITPLVTVITNIGQDHMNILGNTVEEITIEKAGIIKSGFPVVTAVEQPEAEQIIADIAKSKNSKLYRLGKEFKSIDTTLHNGNEVFTFKSPFKGLESLEITMKGEHQVKNAATALMAIEYLKQYFSFVIDEEHIRNGLLKTTWKGRFEKVSDKPLTFIDGAHNPEGIDTLCNAIKRYYPNKKVHLIFSALKDKRLEEMIGKLDTIADKITFTQFEFNRCAEADVLFELSSSVNKHVIEDWEEAIESEKQKIGESEEEVLIITGSLYFISEVRKLECR</sequence>
<dbReference type="InterPro" id="IPR018109">
    <property type="entry name" value="Folylpolyglutamate_synth_CS"/>
</dbReference>
<keyword evidence="10" id="KW-0479">Metal-binding</keyword>
<dbReference type="PROSITE" id="PS01011">
    <property type="entry name" value="FOLYLPOLYGLU_SYNT_1"/>
    <property type="match status" value="1"/>
</dbReference>
<comment type="cofactor">
    <cofactor evidence="1">
        <name>Mg(2+)</name>
        <dbReference type="ChEBI" id="CHEBI:18420"/>
    </cofactor>
</comment>
<dbReference type="RefSeq" id="WP_035194096.1">
    <property type="nucleotide sequence ID" value="NZ_JJRY01000003.1"/>
</dbReference>
<keyword evidence="13" id="KW-0460">Magnesium</keyword>
<evidence type="ECO:0000259" key="20">
    <source>
        <dbReference type="Pfam" id="PF08245"/>
    </source>
</evidence>
<comment type="similarity">
    <text evidence="4 18">Belongs to the folylpolyglutamate synthase family.</text>
</comment>
<gene>
    <name evidence="21" type="ORF">M670_01235</name>
</gene>
<evidence type="ECO:0000256" key="9">
    <source>
        <dbReference type="ARBA" id="ARBA00022598"/>
    </source>
</evidence>
<dbReference type="Pfam" id="PF02875">
    <property type="entry name" value="Mur_ligase_C"/>
    <property type="match status" value="1"/>
</dbReference>
<dbReference type="Gene3D" id="3.40.1190.10">
    <property type="entry name" value="Mur-like, catalytic domain"/>
    <property type="match status" value="1"/>
</dbReference>
<dbReference type="InterPro" id="IPR013221">
    <property type="entry name" value="Mur_ligase_cen"/>
</dbReference>
<evidence type="ECO:0000256" key="10">
    <source>
        <dbReference type="ARBA" id="ARBA00022723"/>
    </source>
</evidence>